<evidence type="ECO:0000313" key="1">
    <source>
        <dbReference type="EMBL" id="CAG8568037.1"/>
    </source>
</evidence>
<dbReference type="OrthoDB" id="10541729at2759"/>
<dbReference type="Proteomes" id="UP000789706">
    <property type="component" value="Unassembled WGS sequence"/>
</dbReference>
<gene>
    <name evidence="1" type="ORF">DEBURN_LOCUS7933</name>
</gene>
<name>A0A9N9BLP6_9GLOM</name>
<organism evidence="1 2">
    <name type="scientific">Diversispora eburnea</name>
    <dbReference type="NCBI Taxonomy" id="1213867"/>
    <lineage>
        <taxon>Eukaryota</taxon>
        <taxon>Fungi</taxon>
        <taxon>Fungi incertae sedis</taxon>
        <taxon>Mucoromycota</taxon>
        <taxon>Glomeromycotina</taxon>
        <taxon>Glomeromycetes</taxon>
        <taxon>Diversisporales</taxon>
        <taxon>Diversisporaceae</taxon>
        <taxon>Diversispora</taxon>
    </lineage>
</organism>
<comment type="caution">
    <text evidence="1">The sequence shown here is derived from an EMBL/GenBank/DDBJ whole genome shotgun (WGS) entry which is preliminary data.</text>
</comment>
<proteinExistence type="predicted"/>
<keyword evidence="2" id="KW-1185">Reference proteome</keyword>
<reference evidence="1" key="1">
    <citation type="submission" date="2021-06" db="EMBL/GenBank/DDBJ databases">
        <authorList>
            <person name="Kallberg Y."/>
            <person name="Tangrot J."/>
            <person name="Rosling A."/>
        </authorList>
    </citation>
    <scope>NUCLEOTIDE SEQUENCE</scope>
    <source>
        <strain evidence="1">AZ414A</strain>
    </source>
</reference>
<protein>
    <submittedName>
        <fullName evidence="1">9210_t:CDS:1</fullName>
    </submittedName>
</protein>
<dbReference type="AlphaFoldDB" id="A0A9N9BLP6"/>
<dbReference type="EMBL" id="CAJVPK010001054">
    <property type="protein sequence ID" value="CAG8568037.1"/>
    <property type="molecule type" value="Genomic_DNA"/>
</dbReference>
<evidence type="ECO:0000313" key="2">
    <source>
        <dbReference type="Proteomes" id="UP000789706"/>
    </source>
</evidence>
<sequence length="230" mass="27284">MTTTTTTKKDDIKFILSKLDRAYDALFKGMILDPDITRSKINLPCKLWDHEYKLSIEKNNHYDENDERIILDEDNILSKSSSPQLEIYEDICKEVASCWVWVKMVTEVFNEKLYFDPKSKKFLKRIGDGKSLLEIMEECRNFVMKEDIFNRLTSMISVEYQEALRKSLNQYFESEAYKSIDIKTIDEETLFVRHRKSKHYLEITKKFLLDIKENPGSYLSALKDLALRFQ</sequence>
<accession>A0A9N9BLP6</accession>